<reference evidence="2 3" key="1">
    <citation type="submission" date="2024-02" db="EMBL/GenBank/DDBJ databases">
        <authorList>
            <person name="Vignale AGUSTIN F."/>
            <person name="Sosa J E."/>
            <person name="Modenutti C."/>
        </authorList>
    </citation>
    <scope>NUCLEOTIDE SEQUENCE [LARGE SCALE GENOMIC DNA]</scope>
</reference>
<dbReference type="InterPro" id="IPR039615">
    <property type="entry name" value="PKS"/>
</dbReference>
<proteinExistence type="predicted"/>
<feature type="compositionally biased region" description="Basic and acidic residues" evidence="1">
    <location>
        <begin position="184"/>
        <end position="203"/>
    </location>
</feature>
<comment type="caution">
    <text evidence="2">The sequence shown here is derived from an EMBL/GenBank/DDBJ whole genome shotgun (WGS) entry which is preliminary data.</text>
</comment>
<accession>A0ABC8QUF4</accession>
<gene>
    <name evidence="2" type="ORF">ILEXP_LOCUS3338</name>
</gene>
<feature type="region of interest" description="Disordered" evidence="1">
    <location>
        <begin position="184"/>
        <end position="218"/>
    </location>
</feature>
<dbReference type="Proteomes" id="UP001642360">
    <property type="component" value="Unassembled WGS sequence"/>
</dbReference>
<sequence length="484" mass="52938">MAMITLTSSSNTNISQTLSFENGNNLRDASFSSYLNGSKETFVLKLAESSQNPNSSIPSPQEHHYIGRKKVADGEIDVFGAEKYFNETLLNEKNPRSINKGAMRIKHERDEPVVDVVGPASSKTQPGTPSVHSESSWNSQNALLHSNPRNQQPSTAKKTTPGWSFLASLGCNCVCSDKNSVNIDEHNGEKSPSRSVKSGEAHGKAITKQKPPCKSGELIRMNNSQPEVENGLNLEDRFSFPVLGNTKDHHVAEFKKVEDHTGRNSLDVFGSPVLERGKKSLSLERRLTMVTWDALTPRVEDLEISHNSNRIYNDSESDASSDLFEIESFSTNTNSFLARQASDGMSNCVTPTTCYAPSEASIEWSVATASAVDYSINSDSEDLRTSSSVTIPNRKVVNVKNSAGNEVQKRRPGILVSCKSHKSVRVAGEAYRISEKAHKFDPSTPLSRFQAESKVTGPGSRHGQHGFNAPSISGGASRFLYIQQ</sequence>
<evidence type="ECO:0008006" key="4">
    <source>
        <dbReference type="Google" id="ProtNLM"/>
    </source>
</evidence>
<evidence type="ECO:0000256" key="1">
    <source>
        <dbReference type="SAM" id="MobiDB-lite"/>
    </source>
</evidence>
<dbReference type="EMBL" id="CAUOFW020000748">
    <property type="protein sequence ID" value="CAK9136364.1"/>
    <property type="molecule type" value="Genomic_DNA"/>
</dbReference>
<evidence type="ECO:0000313" key="2">
    <source>
        <dbReference type="EMBL" id="CAK9136364.1"/>
    </source>
</evidence>
<dbReference type="PANTHER" id="PTHR33781">
    <property type="entry name" value="PROTEIN PHYTOCHROME KINASE SUBSTRATE 1-RELATED"/>
    <property type="match status" value="1"/>
</dbReference>
<dbReference type="AlphaFoldDB" id="A0ABC8QUF4"/>
<feature type="compositionally biased region" description="Polar residues" evidence="1">
    <location>
        <begin position="121"/>
        <end position="138"/>
    </location>
</feature>
<protein>
    <recommendedName>
        <fullName evidence="4">Phytochrome kinase substrate 1</fullName>
    </recommendedName>
</protein>
<feature type="region of interest" description="Disordered" evidence="1">
    <location>
        <begin position="105"/>
        <end position="138"/>
    </location>
</feature>
<name>A0ABC8QUF4_9AQUA</name>
<evidence type="ECO:0000313" key="3">
    <source>
        <dbReference type="Proteomes" id="UP001642360"/>
    </source>
</evidence>
<organism evidence="2 3">
    <name type="scientific">Ilex paraguariensis</name>
    <name type="common">yerba mate</name>
    <dbReference type="NCBI Taxonomy" id="185542"/>
    <lineage>
        <taxon>Eukaryota</taxon>
        <taxon>Viridiplantae</taxon>
        <taxon>Streptophyta</taxon>
        <taxon>Embryophyta</taxon>
        <taxon>Tracheophyta</taxon>
        <taxon>Spermatophyta</taxon>
        <taxon>Magnoliopsida</taxon>
        <taxon>eudicotyledons</taxon>
        <taxon>Gunneridae</taxon>
        <taxon>Pentapetalae</taxon>
        <taxon>asterids</taxon>
        <taxon>campanulids</taxon>
        <taxon>Aquifoliales</taxon>
        <taxon>Aquifoliaceae</taxon>
        <taxon>Ilex</taxon>
    </lineage>
</organism>
<keyword evidence="3" id="KW-1185">Reference proteome</keyword>
<dbReference type="PANTHER" id="PTHR33781:SF4">
    <property type="entry name" value="PROTEIN PHYTOCHROME KINASE SUBSTRATE 1"/>
    <property type="match status" value="1"/>
</dbReference>